<dbReference type="Pfam" id="PF10607">
    <property type="entry name" value="CTLH"/>
    <property type="match status" value="1"/>
</dbReference>
<feature type="domain" description="B30.2/SPRY" evidence="1">
    <location>
        <begin position="16"/>
        <end position="204"/>
    </location>
</feature>
<dbReference type="InterPro" id="IPR044736">
    <property type="entry name" value="Gid1/RanBPM/SPLA_SPRY"/>
</dbReference>
<dbReference type="Pfam" id="PF00622">
    <property type="entry name" value="SPRY"/>
    <property type="match status" value="1"/>
</dbReference>
<proteinExistence type="predicted"/>
<dbReference type="PROSITE" id="PS50897">
    <property type="entry name" value="CTLH"/>
    <property type="match status" value="1"/>
</dbReference>
<dbReference type="InterPro" id="IPR006595">
    <property type="entry name" value="CTLH_C"/>
</dbReference>
<dbReference type="InterPro" id="IPR050618">
    <property type="entry name" value="Ubq-SigPath_Reg"/>
</dbReference>
<dbReference type="Gene3D" id="2.60.120.920">
    <property type="match status" value="1"/>
</dbReference>
<dbReference type="FunFam" id="2.60.120.920:FF:000092">
    <property type="entry name" value="Ran-binding protein M homolog"/>
    <property type="match status" value="1"/>
</dbReference>
<keyword evidence="4" id="KW-1185">Reference proteome</keyword>
<evidence type="ECO:0000313" key="4">
    <source>
        <dbReference type="Proteomes" id="UP000596660"/>
    </source>
</evidence>
<dbReference type="InterPro" id="IPR024964">
    <property type="entry name" value="CTLH/CRA"/>
</dbReference>
<organism evidence="3 4">
    <name type="scientific">Chenopodium quinoa</name>
    <name type="common">Quinoa</name>
    <dbReference type="NCBI Taxonomy" id="63459"/>
    <lineage>
        <taxon>Eukaryota</taxon>
        <taxon>Viridiplantae</taxon>
        <taxon>Streptophyta</taxon>
        <taxon>Embryophyta</taxon>
        <taxon>Tracheophyta</taxon>
        <taxon>Spermatophyta</taxon>
        <taxon>Magnoliopsida</taxon>
        <taxon>eudicotyledons</taxon>
        <taxon>Gunneridae</taxon>
        <taxon>Pentapetalae</taxon>
        <taxon>Caryophyllales</taxon>
        <taxon>Chenopodiaceae</taxon>
        <taxon>Chenopodioideae</taxon>
        <taxon>Atripliceae</taxon>
        <taxon>Chenopodium</taxon>
    </lineage>
</organism>
<feature type="domain" description="CTLH" evidence="2">
    <location>
        <begin position="239"/>
        <end position="297"/>
    </location>
</feature>
<dbReference type="InterPro" id="IPR013144">
    <property type="entry name" value="CRA_dom"/>
</dbReference>
<evidence type="ECO:0000259" key="2">
    <source>
        <dbReference type="PROSITE" id="PS50897"/>
    </source>
</evidence>
<protein>
    <submittedName>
        <fullName evidence="3">Uncharacterized protein</fullName>
    </submittedName>
</protein>
<dbReference type="InterPro" id="IPR003877">
    <property type="entry name" value="SPRY_dom"/>
</dbReference>
<accession>A0A803L011</accession>
<dbReference type="InterPro" id="IPR043136">
    <property type="entry name" value="B30.2/SPRY_sf"/>
</dbReference>
<dbReference type="CDD" id="cd12885">
    <property type="entry name" value="SPRY_RanBP_like"/>
    <property type="match status" value="1"/>
</dbReference>
<dbReference type="InterPro" id="IPR013320">
    <property type="entry name" value="ConA-like_dom_sf"/>
</dbReference>
<dbReference type="SMART" id="SM00449">
    <property type="entry name" value="SPRY"/>
    <property type="match status" value="1"/>
</dbReference>
<dbReference type="Gramene" id="AUR62004621-RA">
    <property type="protein sequence ID" value="AUR62004621-RA:cds"/>
    <property type="gene ID" value="AUR62004621"/>
</dbReference>
<dbReference type="AlphaFoldDB" id="A0A803L011"/>
<dbReference type="Proteomes" id="UP000596660">
    <property type="component" value="Unplaced"/>
</dbReference>
<dbReference type="PROSITE" id="PS50188">
    <property type="entry name" value="B302_SPRY"/>
    <property type="match status" value="1"/>
</dbReference>
<dbReference type="InterPro" id="IPR001870">
    <property type="entry name" value="B30.2/SPRY"/>
</dbReference>
<dbReference type="SUPFAM" id="SSF49899">
    <property type="entry name" value="Concanavalin A-like lectins/glucanases"/>
    <property type="match status" value="1"/>
</dbReference>
<reference evidence="3" key="2">
    <citation type="submission" date="2021-03" db="UniProtKB">
        <authorList>
            <consortium name="EnsemblPlants"/>
        </authorList>
    </citation>
    <scope>IDENTIFICATION</scope>
</reference>
<evidence type="ECO:0000259" key="1">
    <source>
        <dbReference type="PROSITE" id="PS50188"/>
    </source>
</evidence>
<dbReference type="SMART" id="SM00668">
    <property type="entry name" value="CTLH"/>
    <property type="match status" value="1"/>
</dbReference>
<sequence>MVANQQEQISNYFLEQAKLSASSSEELDNENEAIPTELNTINSSGGFLVVSTDKLSVEYTGVNLHGHDVGVIQANHPAPVKRLMYYFEMKVINAGAKGQIAIGFTTDSFKMRRQPGWEANSYGYHGDDGLLYRGHGKGETFGPSFTTGDTVGGGINYASQEVFFTKNGIVVGTVYKDVKSQLFPTVAVHSQREEIVRSYLLHYGYEDTLNVFDMATSTSIPPISLSQQNGFIEQDDMYALNQRKTLRQLIRTGKIDAAFDKLRDWYPQTILDDNSPICFLLHSQKFIELVRVGKLEDAVKYGRVELAKFFGQEEYKELVRECVALLAYEEPLNSPVGHLLKESQREVVADAVNAMILSTNPGLKDSLSCLHSQLEKLLRQLSACCLERRSLNGDQGEAFHLHRVLTSSKMEKH</sequence>
<name>A0A803L011_CHEQI</name>
<dbReference type="PANTHER" id="PTHR12864">
    <property type="entry name" value="RAN BINDING PROTEIN 9-RELATED"/>
    <property type="match status" value="1"/>
</dbReference>
<dbReference type="SMR" id="A0A803L011"/>
<reference evidence="3" key="1">
    <citation type="journal article" date="2017" name="Nature">
        <title>The genome of Chenopodium quinoa.</title>
        <authorList>
            <person name="Jarvis D.E."/>
            <person name="Ho Y.S."/>
            <person name="Lightfoot D.J."/>
            <person name="Schmoeckel S.M."/>
            <person name="Li B."/>
            <person name="Borm T.J.A."/>
            <person name="Ohyanagi H."/>
            <person name="Mineta K."/>
            <person name="Michell C.T."/>
            <person name="Saber N."/>
            <person name="Kharbatia N.M."/>
            <person name="Rupper R.R."/>
            <person name="Sharp A.R."/>
            <person name="Dally N."/>
            <person name="Boughton B.A."/>
            <person name="Woo Y.H."/>
            <person name="Gao G."/>
            <person name="Schijlen E.G.W.M."/>
            <person name="Guo X."/>
            <person name="Momin A.A."/>
            <person name="Negrao S."/>
            <person name="Al-Babili S."/>
            <person name="Gehring C."/>
            <person name="Roessner U."/>
            <person name="Jung C."/>
            <person name="Murphy K."/>
            <person name="Arold S.T."/>
            <person name="Gojobori T."/>
            <person name="van der Linden C.G."/>
            <person name="van Loo E.N."/>
            <person name="Jellen E.N."/>
            <person name="Maughan P.J."/>
            <person name="Tester M."/>
        </authorList>
    </citation>
    <scope>NUCLEOTIDE SEQUENCE [LARGE SCALE GENOMIC DNA]</scope>
    <source>
        <strain evidence="3">cv. PI 614886</strain>
    </source>
</reference>
<evidence type="ECO:0000313" key="3">
    <source>
        <dbReference type="EnsemblPlants" id="AUR62004621-RA:cds"/>
    </source>
</evidence>
<dbReference type="EnsemblPlants" id="AUR62004621-RA">
    <property type="protein sequence ID" value="AUR62004621-RA:cds"/>
    <property type="gene ID" value="AUR62004621"/>
</dbReference>
<dbReference type="OMA" id="RERVCDY"/>
<dbReference type="SMART" id="SM00757">
    <property type="entry name" value="CRA"/>
    <property type="match status" value="1"/>
</dbReference>